<dbReference type="PANTHER" id="PTHR12596">
    <property type="entry name" value="EXPORTIN 4,7-RELATED"/>
    <property type="match status" value="1"/>
</dbReference>
<dbReference type="InterPro" id="IPR016024">
    <property type="entry name" value="ARM-type_fold"/>
</dbReference>
<dbReference type="InterPro" id="IPR011989">
    <property type="entry name" value="ARM-like"/>
</dbReference>
<evidence type="ECO:0000256" key="4">
    <source>
        <dbReference type="ARBA" id="ARBA00022448"/>
    </source>
</evidence>
<evidence type="ECO:0000256" key="1">
    <source>
        <dbReference type="ARBA" id="ARBA00004123"/>
    </source>
</evidence>
<dbReference type="AlphaFoldDB" id="A0A9P0F283"/>
<accession>A0A9P0F283</accession>
<dbReference type="GO" id="GO:0005049">
    <property type="term" value="F:nuclear export signal receptor activity"/>
    <property type="evidence" value="ECO:0007669"/>
    <property type="project" value="InterPro"/>
</dbReference>
<protein>
    <recommendedName>
        <fullName evidence="8">Exportin-4</fullName>
    </recommendedName>
</protein>
<dbReference type="GO" id="GO:0005643">
    <property type="term" value="C:nuclear pore"/>
    <property type="evidence" value="ECO:0007669"/>
    <property type="project" value="TreeGrafter"/>
</dbReference>
<sequence length="1108" mass="126243">MDFQVALQQLEAAANVMLAPPNLVTNEQRHAAEAVFLNLKKSKSPYALCRHLFESSSVDYVLFEAAGAVKEALIREWNLLPESDIASLRQYLLHYIMNKTNLALFVRERMLQVIVIMIKRVSISNQSNDRSELLRQVEQLILSGDTHKQVLGCCIITTIIQEYSTTIKSSDVGFTWEMHITAKKEFESSDLPKIFQFCLRALNELTSVKSPFPAQVNTVAKHLLSISESVLQWNFTDSGNSFLKMFVLKQEVYPLLITPQWRDILMNSEVLELFFTLHMKIRDNPSLAHHSLSCLVQLAGLVYRDRDFRNDESSRLNIDGLNYLKFYIESFVKFTASVQILDREALGVANIIKKIVNNSFGRRVPKQKLMSSLQNSLLAFNEQILVLTCRFCEGAADEESMYADDCMFQEAFELILEVWVDILEHFQHFCSPQAPHQIFNTFLKCHLGPPDGIRGVRAVIQEIDDIDEIDRIKFKEQLQAVGRCGREILEHSLPLLSRLIEERTMKLQNQLQQMAVQRINISDATMVDNLFEDIHWLLLLAGHTIAMESSGETPLIPTSLMQYSRSKANETNMDMTLKLLMSPEIPISEVPGAEHSTDPIIRLVAAVFRLTFVEQTAIEAKLTSMLSPQVGSSLVWFIRHWALSYLLANESVYLELSMPLMMAFSQQSEHARWVVNFILHKIEINLLNYSGEPMLIEETVDLLISLVNYREKGTYVLKCEGLWKIIEIAEKTSQDLLPSKAKRGLYKAFTLGGYAIDDKSKREEYWVQVLKPLQDRFKNLICVAQGIEISTVEPLFNFLSPILSEYATLIGIYHNYQQIVELILELFCETASSSLCFLVPEQSNKLYDSCCQVIQTYAQMNTGRVTTDCAAQEESFNDIGLFLDLLFNLLSKDEIDLSASTGDTCERIDAGDVCLRGLAVIMPLMTLDLLRFPTLCQKYYKLITNIAELHPQKICEQPEHMLKNILASIELGMTMFDQSVVVYCCDFLRVVGSHLYQTSPQSYIQARQSFKPFLKLIMDLILSHQVNSDILPNIGGALSILICCFQSDFMILVSQLISAQPDAVIADKLTKAFTALTTNIEQTALRQSKFEIKFEQFMIDIRSFLFIK</sequence>
<gene>
    <name evidence="9" type="ORF">BEMITA_LOCUS4994</name>
</gene>
<dbReference type="GO" id="GO:0006611">
    <property type="term" value="P:protein export from nucleus"/>
    <property type="evidence" value="ECO:0007669"/>
    <property type="project" value="TreeGrafter"/>
</dbReference>
<evidence type="ECO:0000256" key="6">
    <source>
        <dbReference type="ARBA" id="ARBA00022927"/>
    </source>
</evidence>
<dbReference type="Proteomes" id="UP001152759">
    <property type="component" value="Chromosome 2"/>
</dbReference>
<keyword evidence="6" id="KW-0653">Protein transport</keyword>
<keyword evidence="4" id="KW-0813">Transport</keyword>
<dbReference type="PANTHER" id="PTHR12596:SF1">
    <property type="entry name" value="EXPORTIN-4"/>
    <property type="match status" value="1"/>
</dbReference>
<name>A0A9P0F283_BEMTA</name>
<evidence type="ECO:0000256" key="7">
    <source>
        <dbReference type="ARBA" id="ARBA00023242"/>
    </source>
</evidence>
<keyword evidence="5" id="KW-0963">Cytoplasm</keyword>
<evidence type="ECO:0000256" key="2">
    <source>
        <dbReference type="ARBA" id="ARBA00004496"/>
    </source>
</evidence>
<comment type="subcellular location">
    <subcellularLocation>
        <location evidence="2">Cytoplasm</location>
    </subcellularLocation>
    <subcellularLocation>
        <location evidence="1">Nucleus</location>
    </subcellularLocation>
</comment>
<dbReference type="SUPFAM" id="SSF48371">
    <property type="entry name" value="ARM repeat"/>
    <property type="match status" value="1"/>
</dbReference>
<reference evidence="9" key="1">
    <citation type="submission" date="2021-12" db="EMBL/GenBank/DDBJ databases">
        <authorList>
            <person name="King R."/>
        </authorList>
    </citation>
    <scope>NUCLEOTIDE SEQUENCE</scope>
</reference>
<evidence type="ECO:0000256" key="8">
    <source>
        <dbReference type="ARBA" id="ARBA00040444"/>
    </source>
</evidence>
<evidence type="ECO:0000313" key="10">
    <source>
        <dbReference type="Proteomes" id="UP001152759"/>
    </source>
</evidence>
<proteinExistence type="inferred from homology"/>
<comment type="similarity">
    <text evidence="3">Belongs to the exportin family.</text>
</comment>
<dbReference type="Gene3D" id="1.25.10.10">
    <property type="entry name" value="Leucine-rich Repeat Variant"/>
    <property type="match status" value="2"/>
</dbReference>
<dbReference type="InterPro" id="IPR044189">
    <property type="entry name" value="XPO4/7-like"/>
</dbReference>
<dbReference type="GO" id="GO:0005737">
    <property type="term" value="C:cytoplasm"/>
    <property type="evidence" value="ECO:0007669"/>
    <property type="project" value="UniProtKB-SubCell"/>
</dbReference>
<keyword evidence="10" id="KW-1185">Reference proteome</keyword>
<organism evidence="9 10">
    <name type="scientific">Bemisia tabaci</name>
    <name type="common">Sweetpotato whitefly</name>
    <name type="synonym">Aleurodes tabaci</name>
    <dbReference type="NCBI Taxonomy" id="7038"/>
    <lineage>
        <taxon>Eukaryota</taxon>
        <taxon>Metazoa</taxon>
        <taxon>Ecdysozoa</taxon>
        <taxon>Arthropoda</taxon>
        <taxon>Hexapoda</taxon>
        <taxon>Insecta</taxon>
        <taxon>Pterygota</taxon>
        <taxon>Neoptera</taxon>
        <taxon>Paraneoptera</taxon>
        <taxon>Hemiptera</taxon>
        <taxon>Sternorrhyncha</taxon>
        <taxon>Aleyrodoidea</taxon>
        <taxon>Aleyrodidae</taxon>
        <taxon>Aleyrodinae</taxon>
        <taxon>Bemisia</taxon>
    </lineage>
</organism>
<evidence type="ECO:0000313" key="9">
    <source>
        <dbReference type="EMBL" id="CAH0385806.1"/>
    </source>
</evidence>
<dbReference type="EMBL" id="OU963863">
    <property type="protein sequence ID" value="CAH0385806.1"/>
    <property type="molecule type" value="Genomic_DNA"/>
</dbReference>
<evidence type="ECO:0000256" key="5">
    <source>
        <dbReference type="ARBA" id="ARBA00022490"/>
    </source>
</evidence>
<evidence type="ECO:0000256" key="3">
    <source>
        <dbReference type="ARBA" id="ARBA00009466"/>
    </source>
</evidence>
<keyword evidence="7" id="KW-0539">Nucleus</keyword>